<dbReference type="Pfam" id="PF08515">
    <property type="entry name" value="TGF_beta_GS"/>
    <property type="match status" value="1"/>
</dbReference>
<evidence type="ECO:0000256" key="15">
    <source>
        <dbReference type="SAM" id="Phobius"/>
    </source>
</evidence>
<dbReference type="Pfam" id="PF00069">
    <property type="entry name" value="Pkinase"/>
    <property type="match status" value="1"/>
</dbReference>
<dbReference type="InterPro" id="IPR011009">
    <property type="entry name" value="Kinase-like_dom_sf"/>
</dbReference>
<evidence type="ECO:0000256" key="4">
    <source>
        <dbReference type="ARBA" id="ARBA00022527"/>
    </source>
</evidence>
<keyword evidence="7" id="KW-0732">Signal</keyword>
<accession>A0A5K3FR97</accession>
<evidence type="ECO:0000256" key="14">
    <source>
        <dbReference type="PROSITE-ProRule" id="PRU10141"/>
    </source>
</evidence>
<evidence type="ECO:0000256" key="6">
    <source>
        <dbReference type="ARBA" id="ARBA00022692"/>
    </source>
</evidence>
<evidence type="ECO:0000256" key="12">
    <source>
        <dbReference type="ARBA" id="ARBA00023136"/>
    </source>
</evidence>
<evidence type="ECO:0000256" key="13">
    <source>
        <dbReference type="ARBA" id="ARBA00023170"/>
    </source>
</evidence>
<dbReference type="EC" id="2.7.11.30" evidence="3"/>
<evidence type="ECO:0000256" key="2">
    <source>
        <dbReference type="ARBA" id="ARBA00009605"/>
    </source>
</evidence>
<reference evidence="18" key="1">
    <citation type="submission" date="2019-11" db="UniProtKB">
        <authorList>
            <consortium name="WormBaseParasite"/>
        </authorList>
    </citation>
    <scope>IDENTIFICATION</scope>
</reference>
<dbReference type="GO" id="GO:0005524">
    <property type="term" value="F:ATP binding"/>
    <property type="evidence" value="ECO:0007669"/>
    <property type="project" value="UniProtKB-UniRule"/>
</dbReference>
<dbReference type="InterPro" id="IPR000333">
    <property type="entry name" value="TGFB_receptor"/>
</dbReference>
<evidence type="ECO:0000256" key="11">
    <source>
        <dbReference type="ARBA" id="ARBA00022989"/>
    </source>
</evidence>
<feature type="domain" description="Protein kinase" evidence="16">
    <location>
        <begin position="295"/>
        <end position="629"/>
    </location>
</feature>
<dbReference type="WBParaSite" id="MCU_010686-RB">
    <property type="protein sequence ID" value="MCU_010686-RB"/>
    <property type="gene ID" value="MCU_010686"/>
</dbReference>
<keyword evidence="9" id="KW-0418">Kinase</keyword>
<evidence type="ECO:0000256" key="7">
    <source>
        <dbReference type="ARBA" id="ARBA00022729"/>
    </source>
</evidence>
<dbReference type="PROSITE" id="PS00107">
    <property type="entry name" value="PROTEIN_KINASE_ATP"/>
    <property type="match status" value="1"/>
</dbReference>
<dbReference type="Gene3D" id="3.30.200.20">
    <property type="entry name" value="Phosphorylase Kinase, domain 1"/>
    <property type="match status" value="1"/>
</dbReference>
<evidence type="ECO:0000256" key="1">
    <source>
        <dbReference type="ARBA" id="ARBA00004479"/>
    </source>
</evidence>
<evidence type="ECO:0000259" key="17">
    <source>
        <dbReference type="PROSITE" id="PS51256"/>
    </source>
</evidence>
<dbReference type="InterPro" id="IPR017441">
    <property type="entry name" value="Protein_kinase_ATP_BS"/>
</dbReference>
<comment type="subcellular location">
    <subcellularLocation>
        <location evidence="1">Membrane</location>
        <topology evidence="1">Single-pass type I membrane protein</topology>
    </subcellularLocation>
</comment>
<comment type="similarity">
    <text evidence="2">Belongs to the protein kinase superfamily. TKL Ser/Thr protein kinase family. TGFB receptor subfamily.</text>
</comment>
<keyword evidence="13" id="KW-0675">Receptor</keyword>
<name>A0A5K3FR97_MESCO</name>
<evidence type="ECO:0000259" key="16">
    <source>
        <dbReference type="PROSITE" id="PS50011"/>
    </source>
</evidence>
<evidence type="ECO:0000313" key="18">
    <source>
        <dbReference type="WBParaSite" id="MCU_010686-RB"/>
    </source>
</evidence>
<dbReference type="PANTHER" id="PTHR23255:SF72">
    <property type="entry name" value="RECEPTOR PROTEIN SERINE_THREONINE KINASE"/>
    <property type="match status" value="1"/>
</dbReference>
<dbReference type="PROSITE" id="PS00108">
    <property type="entry name" value="PROTEIN_KINASE_ST"/>
    <property type="match status" value="1"/>
</dbReference>
<dbReference type="InterPro" id="IPR045860">
    <property type="entry name" value="Snake_toxin-like_sf"/>
</dbReference>
<dbReference type="SMART" id="SM00220">
    <property type="entry name" value="S_TKc"/>
    <property type="match status" value="1"/>
</dbReference>
<dbReference type="InterPro" id="IPR008271">
    <property type="entry name" value="Ser/Thr_kinase_AS"/>
</dbReference>
<evidence type="ECO:0000256" key="3">
    <source>
        <dbReference type="ARBA" id="ARBA00012401"/>
    </source>
</evidence>
<protein>
    <recommendedName>
        <fullName evidence="3">receptor protein serine/threonine kinase</fullName>
        <ecNumber evidence="3">2.7.11.30</ecNumber>
    </recommendedName>
</protein>
<keyword evidence="8 14" id="KW-0547">Nucleotide-binding</keyword>
<keyword evidence="4" id="KW-0723">Serine/threonine-protein kinase</keyword>
<dbReference type="GO" id="GO:0005886">
    <property type="term" value="C:plasma membrane"/>
    <property type="evidence" value="ECO:0007669"/>
    <property type="project" value="TreeGrafter"/>
</dbReference>
<dbReference type="AlphaFoldDB" id="A0A5K3FR97"/>
<dbReference type="GO" id="GO:0071363">
    <property type="term" value="P:cellular response to growth factor stimulus"/>
    <property type="evidence" value="ECO:0007669"/>
    <property type="project" value="TreeGrafter"/>
</dbReference>
<dbReference type="PROSITE" id="PS50011">
    <property type="entry name" value="PROTEIN_KINASE_DOM"/>
    <property type="match status" value="1"/>
</dbReference>
<evidence type="ECO:0000256" key="9">
    <source>
        <dbReference type="ARBA" id="ARBA00022777"/>
    </source>
</evidence>
<organism evidence="18">
    <name type="scientific">Mesocestoides corti</name>
    <name type="common">Flatworm</name>
    <dbReference type="NCBI Taxonomy" id="53468"/>
    <lineage>
        <taxon>Eukaryota</taxon>
        <taxon>Metazoa</taxon>
        <taxon>Spiralia</taxon>
        <taxon>Lophotrochozoa</taxon>
        <taxon>Platyhelminthes</taxon>
        <taxon>Cestoda</taxon>
        <taxon>Eucestoda</taxon>
        <taxon>Cyclophyllidea</taxon>
        <taxon>Mesocestoididae</taxon>
        <taxon>Mesocestoides</taxon>
    </lineage>
</organism>
<keyword evidence="12 15" id="KW-0472">Membrane</keyword>
<dbReference type="GO" id="GO:0043235">
    <property type="term" value="C:receptor complex"/>
    <property type="evidence" value="ECO:0007669"/>
    <property type="project" value="TreeGrafter"/>
</dbReference>
<feature type="transmembrane region" description="Helical" evidence="15">
    <location>
        <begin position="136"/>
        <end position="160"/>
    </location>
</feature>
<dbReference type="Gene3D" id="2.10.60.10">
    <property type="entry name" value="CD59"/>
    <property type="match status" value="1"/>
</dbReference>
<feature type="binding site" evidence="14">
    <location>
        <position position="322"/>
    </location>
    <ligand>
        <name>ATP</name>
        <dbReference type="ChEBI" id="CHEBI:30616"/>
    </ligand>
</feature>
<dbReference type="GO" id="GO:0004675">
    <property type="term" value="F:transmembrane receptor protein serine/threonine kinase activity"/>
    <property type="evidence" value="ECO:0007669"/>
    <property type="project" value="UniProtKB-EC"/>
</dbReference>
<dbReference type="SMART" id="SM00467">
    <property type="entry name" value="GS"/>
    <property type="match status" value="1"/>
</dbReference>
<dbReference type="SUPFAM" id="SSF56112">
    <property type="entry name" value="Protein kinase-like (PK-like)"/>
    <property type="match status" value="1"/>
</dbReference>
<keyword evidence="5" id="KW-0808">Transferase</keyword>
<evidence type="ECO:0000256" key="10">
    <source>
        <dbReference type="ARBA" id="ARBA00022840"/>
    </source>
</evidence>
<dbReference type="Gene3D" id="1.10.510.10">
    <property type="entry name" value="Transferase(Phosphotransferase) domain 1"/>
    <property type="match status" value="1"/>
</dbReference>
<sequence length="768" mass="84885">MFIRSSNITCYCFPPEKCNSTTHNRDACVTSTGCFTVKNRVGGFEHTISGCFSSDVFQMRLTCAVTSDIDTSIFCCDDSDFCNRPHSTDRLLQPPTPPSNYFPLSSVPALNLTRTPPLFQNAASVHPTSDARIDHVLIFVIACIALLSVVIIFLLLCVCLNRKDYSKYRCACHRSDLDNDAQCSDCKRNLGIIISKTNMYSHGNTLLTSLRCPCLFSCYGKMCPDSASHLSQVEALKKASVTRHILSLPHSSSTDQRPMGSAVIEPPRNQFAGTLSSGSGSGVPFLVQATVAREISLQECIGKGRFGEVWRGVYRGENVAVKIFSSRDEASWARETHIYSSILLRHENILGYYASDITSRYGCTQLWIISHYHPYGSLYDFLQAHVVDTIAALRLAKTAAAGLCYLHSCILGLQGKPAIAHRDIKSKNILVQANGICSIGDLGLAIMQTPGSTELDIGRPNHKVGTKRYMAPEILANDNLEESSESGEGILPHDLEVSAFLHGKNRVTGSPPLSCTLGFDFEELKAADVYAFGLVLWEIFRRCITEKGEVYPARVPYWDKVSANPSFAEMREVVHAKGERPPISKRWQTSKLLARCGRLMQECWHPVPEVRLPILRVKKTLDDAFHVAVNEVDDGAVLSPVAVVSDIRSQVDSGLSSRSNGGPFQFSPNIHYYQTQKNANIRSPREVLALGRIIRWPSEINLTEDPSESKILIKCESGSKSHSELSYSSTKNEQYLINDGQPCVKLPLSLPNSPATKLHLESLNRQKS</sequence>
<evidence type="ECO:0000256" key="8">
    <source>
        <dbReference type="ARBA" id="ARBA00022741"/>
    </source>
</evidence>
<proteinExistence type="inferred from homology"/>
<keyword evidence="6 15" id="KW-0812">Transmembrane</keyword>
<feature type="domain" description="GS" evidence="17">
    <location>
        <begin position="252"/>
        <end position="294"/>
    </location>
</feature>
<keyword evidence="10 14" id="KW-0067">ATP-binding</keyword>
<evidence type="ECO:0000256" key="5">
    <source>
        <dbReference type="ARBA" id="ARBA00022679"/>
    </source>
</evidence>
<dbReference type="InterPro" id="IPR000719">
    <property type="entry name" value="Prot_kinase_dom"/>
</dbReference>
<dbReference type="PROSITE" id="PS51256">
    <property type="entry name" value="GS"/>
    <property type="match status" value="1"/>
</dbReference>
<dbReference type="PANTHER" id="PTHR23255">
    <property type="entry name" value="TRANSFORMING GROWTH FACTOR-BETA RECEPTOR TYPE I AND II"/>
    <property type="match status" value="1"/>
</dbReference>
<dbReference type="InterPro" id="IPR003605">
    <property type="entry name" value="GS_dom"/>
</dbReference>
<keyword evidence="11 15" id="KW-1133">Transmembrane helix</keyword>